<dbReference type="GO" id="GO:0003677">
    <property type="term" value="F:DNA binding"/>
    <property type="evidence" value="ECO:0007669"/>
    <property type="project" value="UniProtKB-KW"/>
</dbReference>
<dbReference type="EMBL" id="FWZT01000002">
    <property type="protein sequence ID" value="SME94916.1"/>
    <property type="molecule type" value="Genomic_DNA"/>
</dbReference>
<keyword evidence="2" id="KW-0238">DNA-binding</keyword>
<dbReference type="PROSITE" id="PS50943">
    <property type="entry name" value="HTH_CROC1"/>
    <property type="match status" value="1"/>
</dbReference>
<dbReference type="RefSeq" id="WP_132315450.1">
    <property type="nucleotide sequence ID" value="NZ_FWZT01000002.1"/>
</dbReference>
<dbReference type="InterPro" id="IPR050807">
    <property type="entry name" value="TransReg_Diox_bact_type"/>
</dbReference>
<dbReference type="Gene3D" id="2.60.120.10">
    <property type="entry name" value="Jelly Rolls"/>
    <property type="match status" value="1"/>
</dbReference>
<feature type="domain" description="HTH cro/C1-type" evidence="4">
    <location>
        <begin position="13"/>
        <end position="67"/>
    </location>
</feature>
<evidence type="ECO:0000313" key="6">
    <source>
        <dbReference type="Proteomes" id="UP000192907"/>
    </source>
</evidence>
<dbReference type="InterPro" id="IPR013096">
    <property type="entry name" value="Cupin_2"/>
</dbReference>
<dbReference type="OrthoDB" id="5296938at2"/>
<dbReference type="GO" id="GO:0005829">
    <property type="term" value="C:cytosol"/>
    <property type="evidence" value="ECO:0007669"/>
    <property type="project" value="TreeGrafter"/>
</dbReference>
<dbReference type="InterPro" id="IPR010982">
    <property type="entry name" value="Lambda_DNA-bd_dom_sf"/>
</dbReference>
<dbReference type="CDD" id="cd00093">
    <property type="entry name" value="HTH_XRE"/>
    <property type="match status" value="1"/>
</dbReference>
<reference evidence="6" key="1">
    <citation type="submission" date="2017-04" db="EMBL/GenBank/DDBJ databases">
        <authorList>
            <person name="Varghese N."/>
            <person name="Submissions S."/>
        </authorList>
    </citation>
    <scope>NUCLEOTIDE SEQUENCE [LARGE SCALE GENOMIC DNA]</scope>
    <source>
        <strain evidence="6">RKEM611</strain>
    </source>
</reference>
<dbReference type="InterPro" id="IPR011051">
    <property type="entry name" value="RmlC_Cupin_sf"/>
</dbReference>
<dbReference type="Proteomes" id="UP000192907">
    <property type="component" value="Unassembled WGS sequence"/>
</dbReference>
<evidence type="ECO:0000256" key="3">
    <source>
        <dbReference type="ARBA" id="ARBA00023163"/>
    </source>
</evidence>
<gene>
    <name evidence="5" type="ORF">SAMN06296036_102157</name>
</gene>
<dbReference type="Gene3D" id="1.10.260.40">
    <property type="entry name" value="lambda repressor-like DNA-binding domains"/>
    <property type="match status" value="1"/>
</dbReference>
<dbReference type="InterPro" id="IPR001387">
    <property type="entry name" value="Cro/C1-type_HTH"/>
</dbReference>
<keyword evidence="1" id="KW-0805">Transcription regulation</keyword>
<proteinExistence type="predicted"/>
<dbReference type="STRING" id="1513793.SAMN06296036_102157"/>
<sequence>MEMTESYHLAKNIKYMRLQRKYSQEQLARRADIPRTTLSNLESGTGNPSLRTLVSLAKGLRVSVEELLSPPHREVELIKKQDLPLEERGKVCITKILPEVRSGFAIDRVKIEARGRMKGAPHKVGTKEYLCPLKGSVTLFLEGDAYIVKAGDLLIFPGDHHHSYQNSGDSVVEFISIVSLPH</sequence>
<evidence type="ECO:0000259" key="4">
    <source>
        <dbReference type="PROSITE" id="PS50943"/>
    </source>
</evidence>
<evidence type="ECO:0000313" key="5">
    <source>
        <dbReference type="EMBL" id="SME94916.1"/>
    </source>
</evidence>
<dbReference type="SMART" id="SM00530">
    <property type="entry name" value="HTH_XRE"/>
    <property type="match status" value="1"/>
</dbReference>
<dbReference type="SUPFAM" id="SSF47413">
    <property type="entry name" value="lambda repressor-like DNA-binding domains"/>
    <property type="match status" value="1"/>
</dbReference>
<evidence type="ECO:0000256" key="1">
    <source>
        <dbReference type="ARBA" id="ARBA00023015"/>
    </source>
</evidence>
<dbReference type="AlphaFoldDB" id="A0A1Y6B6R0"/>
<protein>
    <submittedName>
        <fullName evidence="5">Transcriptional regulator, XRE family with cupin sensor</fullName>
    </submittedName>
</protein>
<dbReference type="Pfam" id="PF07883">
    <property type="entry name" value="Cupin_2"/>
    <property type="match status" value="1"/>
</dbReference>
<dbReference type="PANTHER" id="PTHR46797:SF23">
    <property type="entry name" value="HTH-TYPE TRANSCRIPTIONAL REGULATOR SUTR"/>
    <property type="match status" value="1"/>
</dbReference>
<dbReference type="PANTHER" id="PTHR46797">
    <property type="entry name" value="HTH-TYPE TRANSCRIPTIONAL REGULATOR"/>
    <property type="match status" value="1"/>
</dbReference>
<keyword evidence="3" id="KW-0804">Transcription</keyword>
<evidence type="ECO:0000256" key="2">
    <source>
        <dbReference type="ARBA" id="ARBA00023125"/>
    </source>
</evidence>
<dbReference type="SUPFAM" id="SSF51182">
    <property type="entry name" value="RmlC-like cupins"/>
    <property type="match status" value="1"/>
</dbReference>
<dbReference type="CDD" id="cd02209">
    <property type="entry name" value="cupin_XRE_C"/>
    <property type="match status" value="1"/>
</dbReference>
<accession>A0A1Y6B6R0</accession>
<dbReference type="GO" id="GO:0003700">
    <property type="term" value="F:DNA-binding transcription factor activity"/>
    <property type="evidence" value="ECO:0007669"/>
    <property type="project" value="TreeGrafter"/>
</dbReference>
<name>A0A1Y6B6R0_9BACT</name>
<organism evidence="5 6">
    <name type="scientific">Pseudobacteriovorax antillogorgiicola</name>
    <dbReference type="NCBI Taxonomy" id="1513793"/>
    <lineage>
        <taxon>Bacteria</taxon>
        <taxon>Pseudomonadati</taxon>
        <taxon>Bdellovibrionota</taxon>
        <taxon>Oligoflexia</taxon>
        <taxon>Oligoflexales</taxon>
        <taxon>Pseudobacteriovoracaceae</taxon>
        <taxon>Pseudobacteriovorax</taxon>
    </lineage>
</organism>
<keyword evidence="6" id="KW-1185">Reference proteome</keyword>
<dbReference type="Pfam" id="PF01381">
    <property type="entry name" value="HTH_3"/>
    <property type="match status" value="1"/>
</dbReference>
<dbReference type="InterPro" id="IPR014710">
    <property type="entry name" value="RmlC-like_jellyroll"/>
</dbReference>